<dbReference type="Proteomes" id="UP000617951">
    <property type="component" value="Unassembled WGS sequence"/>
</dbReference>
<dbReference type="SUPFAM" id="SSF55729">
    <property type="entry name" value="Acyl-CoA N-acyltransferases (Nat)"/>
    <property type="match status" value="1"/>
</dbReference>
<dbReference type="GO" id="GO:0016747">
    <property type="term" value="F:acyltransferase activity, transferring groups other than amino-acyl groups"/>
    <property type="evidence" value="ECO:0007669"/>
    <property type="project" value="InterPro"/>
</dbReference>
<dbReference type="CDD" id="cd04301">
    <property type="entry name" value="NAT_SF"/>
    <property type="match status" value="1"/>
</dbReference>
<gene>
    <name evidence="2" type="ORF">H8693_02360</name>
</gene>
<dbReference type="AlphaFoldDB" id="A0A926DF52"/>
<dbReference type="PROSITE" id="PS51186">
    <property type="entry name" value="GNAT"/>
    <property type="match status" value="1"/>
</dbReference>
<dbReference type="PANTHER" id="PTHR43233:SF1">
    <property type="entry name" value="FAMILY N-ACETYLTRANSFERASE, PUTATIVE (AFU_ORTHOLOGUE AFUA_6G03350)-RELATED"/>
    <property type="match status" value="1"/>
</dbReference>
<dbReference type="EMBL" id="JACRSS010000001">
    <property type="protein sequence ID" value="MBC8537775.1"/>
    <property type="molecule type" value="Genomic_DNA"/>
</dbReference>
<evidence type="ECO:0000313" key="2">
    <source>
        <dbReference type="EMBL" id="MBC8537775.1"/>
    </source>
</evidence>
<comment type="caution">
    <text evidence="2">The sequence shown here is derived from an EMBL/GenBank/DDBJ whole genome shotgun (WGS) entry which is preliminary data.</text>
</comment>
<dbReference type="RefSeq" id="WP_178619639.1">
    <property type="nucleotide sequence ID" value="NZ_JACRSS010000001.1"/>
</dbReference>
<dbReference type="InterPro" id="IPR016181">
    <property type="entry name" value="Acyl_CoA_acyltransferase"/>
</dbReference>
<organism evidence="2 3">
    <name type="scientific">Guopingia tenuis</name>
    <dbReference type="NCBI Taxonomy" id="2763656"/>
    <lineage>
        <taxon>Bacteria</taxon>
        <taxon>Bacillati</taxon>
        <taxon>Bacillota</taxon>
        <taxon>Clostridia</taxon>
        <taxon>Christensenellales</taxon>
        <taxon>Christensenellaceae</taxon>
        <taxon>Guopingia</taxon>
    </lineage>
</organism>
<name>A0A926DF52_9FIRM</name>
<proteinExistence type="predicted"/>
<keyword evidence="3" id="KW-1185">Reference proteome</keyword>
<dbReference type="PANTHER" id="PTHR43233">
    <property type="entry name" value="FAMILY N-ACETYLTRANSFERASE, PUTATIVE (AFU_ORTHOLOGUE AFUA_6G03350)-RELATED"/>
    <property type="match status" value="1"/>
</dbReference>
<evidence type="ECO:0000259" key="1">
    <source>
        <dbReference type="PROSITE" id="PS51186"/>
    </source>
</evidence>
<reference evidence="2" key="1">
    <citation type="submission" date="2020-08" db="EMBL/GenBank/DDBJ databases">
        <title>Genome public.</title>
        <authorList>
            <person name="Liu C."/>
            <person name="Sun Q."/>
        </authorList>
    </citation>
    <scope>NUCLEOTIDE SEQUENCE</scope>
    <source>
        <strain evidence="2">NSJ-63</strain>
    </source>
</reference>
<dbReference type="Gene3D" id="3.40.630.30">
    <property type="match status" value="1"/>
</dbReference>
<feature type="domain" description="N-acetyltransferase" evidence="1">
    <location>
        <begin position="12"/>
        <end position="158"/>
    </location>
</feature>
<accession>A0A926DF52</accession>
<evidence type="ECO:0000313" key="3">
    <source>
        <dbReference type="Proteomes" id="UP000617951"/>
    </source>
</evidence>
<dbReference type="Pfam" id="PF13508">
    <property type="entry name" value="Acetyltransf_7"/>
    <property type="match status" value="1"/>
</dbReference>
<dbReference type="InterPro" id="IPR000182">
    <property type="entry name" value="GNAT_dom"/>
</dbReference>
<protein>
    <submittedName>
        <fullName evidence="2">GNAT family N-acetyltransferase</fullName>
    </submittedName>
</protein>
<sequence length="164" mass="18941">MKTYTWTKGEYTVTTDLSKVDLEKAALLMLEDGWSIHDRPVDVTISAFENSVTFICLHGEEPVGCVRLVTDFTTVAYAADMIIKKDHRGKGLSKFVFQCIFEVPVFAKMRRINLQTPDAHGLYAKFGFKPVAHPEEMMERLSSYEEAYQSFYDNRELIKELRER</sequence>
<dbReference type="InterPro" id="IPR053144">
    <property type="entry name" value="Acetyltransferase_Butenolide"/>
</dbReference>